<reference evidence="3" key="1">
    <citation type="submission" date="2017-01" db="EMBL/GenBank/DDBJ databases">
        <title>Comparative genomics of anhydrobiosis in the tardigrade Hypsibius dujardini.</title>
        <authorList>
            <person name="Yoshida Y."/>
            <person name="Koutsovoulos G."/>
            <person name="Laetsch D."/>
            <person name="Stevens L."/>
            <person name="Kumar S."/>
            <person name="Horikawa D."/>
            <person name="Ishino K."/>
            <person name="Komine S."/>
            <person name="Tomita M."/>
            <person name="Blaxter M."/>
            <person name="Arakawa K."/>
        </authorList>
    </citation>
    <scope>NUCLEOTIDE SEQUENCE [LARGE SCALE GENOMIC DNA]</scope>
    <source>
        <strain evidence="3">Z151</strain>
    </source>
</reference>
<name>A0A1W0WD33_HYPEX</name>
<evidence type="ECO:0000313" key="3">
    <source>
        <dbReference type="Proteomes" id="UP000192578"/>
    </source>
</evidence>
<accession>A0A1W0WD33</accession>
<feature type="signal peptide" evidence="1">
    <location>
        <begin position="1"/>
        <end position="20"/>
    </location>
</feature>
<dbReference type="EMBL" id="MTYJ01000130">
    <property type="protein sequence ID" value="OQV13100.1"/>
    <property type="molecule type" value="Genomic_DNA"/>
</dbReference>
<comment type="caution">
    <text evidence="2">The sequence shown here is derived from an EMBL/GenBank/DDBJ whole genome shotgun (WGS) entry which is preliminary data.</text>
</comment>
<dbReference type="Proteomes" id="UP000192578">
    <property type="component" value="Unassembled WGS sequence"/>
</dbReference>
<proteinExistence type="predicted"/>
<evidence type="ECO:0000313" key="2">
    <source>
        <dbReference type="EMBL" id="OQV13100.1"/>
    </source>
</evidence>
<organism evidence="2 3">
    <name type="scientific">Hypsibius exemplaris</name>
    <name type="common">Freshwater tardigrade</name>
    <dbReference type="NCBI Taxonomy" id="2072580"/>
    <lineage>
        <taxon>Eukaryota</taxon>
        <taxon>Metazoa</taxon>
        <taxon>Ecdysozoa</taxon>
        <taxon>Tardigrada</taxon>
        <taxon>Eutardigrada</taxon>
        <taxon>Parachela</taxon>
        <taxon>Hypsibioidea</taxon>
        <taxon>Hypsibiidae</taxon>
        <taxon>Hypsibius</taxon>
    </lineage>
</organism>
<keyword evidence="1" id="KW-0732">Signal</keyword>
<protein>
    <submittedName>
        <fullName evidence="2">Uncharacterized protein</fullName>
    </submittedName>
</protein>
<feature type="chain" id="PRO_5012325492" evidence="1">
    <location>
        <begin position="21"/>
        <end position="186"/>
    </location>
</feature>
<dbReference type="AlphaFoldDB" id="A0A1W0WD33"/>
<keyword evidence="3" id="KW-1185">Reference proteome</keyword>
<sequence length="186" mass="19983">MVAHLLLVSGLVLWLTGSRGTDSASVSQDDASVIRPCHLFTDGTYRCLSGCRRVPRDPDTGILPDMQLARAVDGGISDPALGLICTEEHSVGVWAQKNSNRLSGNRSKAKDYFSTCMFDHPSATFECASGPSCKISGLGRVVCKSGPRIKGLFTGGSNDMDPIRLDSEILPQKEEPTTTTTPAYYK</sequence>
<gene>
    <name evidence="2" type="ORF">BV898_12641</name>
</gene>
<evidence type="ECO:0000256" key="1">
    <source>
        <dbReference type="SAM" id="SignalP"/>
    </source>
</evidence>